<gene>
    <name evidence="2" type="ORF">BDZ94DRAFT_662327</name>
</gene>
<dbReference type="SUPFAM" id="SSF56112">
    <property type="entry name" value="Protein kinase-like (PK-like)"/>
    <property type="match status" value="1"/>
</dbReference>
<organism evidence="2 3">
    <name type="scientific">Collybia nuda</name>
    <dbReference type="NCBI Taxonomy" id="64659"/>
    <lineage>
        <taxon>Eukaryota</taxon>
        <taxon>Fungi</taxon>
        <taxon>Dikarya</taxon>
        <taxon>Basidiomycota</taxon>
        <taxon>Agaricomycotina</taxon>
        <taxon>Agaricomycetes</taxon>
        <taxon>Agaricomycetidae</taxon>
        <taxon>Agaricales</taxon>
        <taxon>Tricholomatineae</taxon>
        <taxon>Clitocybaceae</taxon>
        <taxon>Collybia</taxon>
    </lineage>
</organism>
<feature type="region of interest" description="Disordered" evidence="1">
    <location>
        <begin position="643"/>
        <end position="680"/>
    </location>
</feature>
<evidence type="ECO:0000256" key="1">
    <source>
        <dbReference type="SAM" id="MobiDB-lite"/>
    </source>
</evidence>
<sequence>MTSISHGAGSSAAYHTFSSASSAETPDIFHDYVQQFFRYRPETLRKAKNHTPSPKTRTPAFFDRHLDSHLQLLHVVYLPSITADLMKIADDALQAACLDGSLPPMSDQFPTQLHREAVAESVTEPIICEEQIRNFYKDTTAQFCSRVAATLEFQLPVWTSGRLRYTLSADKNRGIADGFLKIDKDPYVNTPISESYTLVAGTFPTLALWEFKSLTAGTSNVMEAIVQQTVSCLAFSWEGCDIGKKCIALHARKDGSPPVTGNRMGLDADPPICPSVGKSIPGPPNRSSAVLSKNDRQKAGYITQQTWSEAVQDDVTFVVINSGNFEIIGIRNRKQQTLFLSDVIKVDDCDYGRLHTGLYIAILRDALNRTLQLRPPNIPASWTRSYNQQAVTKMSNDDIMNQACLRDWLVIQSSSKKRSLTGFKLDTYYFRVNPSKELKDNTLTDLRSFFRIILQAQFGQFIAKGILEVDGVRLKDPSSTAIIKVAHTDDAIAKLYREHEVYLNLLKAGVSELPRIIGFFQYVDIEGLEEYPLSCAVLITQDMGSPVCHVPEDFTRQHLTLFQKLLTKIHQAGFVHTKLSRDNLIIRAGDPVRVSIVSLGDARRVGDGQTTAFDDEDKLLLKLLPNPCKHLLSGETTEAFNEAFPTTNPLNNGDDGGASELSVSEPPRKKGRISKGRSSL</sequence>
<accession>A0A9P5XU75</accession>
<keyword evidence="3" id="KW-1185">Reference proteome</keyword>
<evidence type="ECO:0008006" key="4">
    <source>
        <dbReference type="Google" id="ProtNLM"/>
    </source>
</evidence>
<proteinExistence type="predicted"/>
<name>A0A9P5XU75_9AGAR</name>
<evidence type="ECO:0000313" key="2">
    <source>
        <dbReference type="EMBL" id="KAF9455551.1"/>
    </source>
</evidence>
<dbReference type="Proteomes" id="UP000807353">
    <property type="component" value="Unassembled WGS sequence"/>
</dbReference>
<feature type="compositionally biased region" description="Basic residues" evidence="1">
    <location>
        <begin position="669"/>
        <end position="680"/>
    </location>
</feature>
<protein>
    <recommendedName>
        <fullName evidence="4">Protein kinase domain-containing protein</fullName>
    </recommendedName>
</protein>
<dbReference type="AlphaFoldDB" id="A0A9P5XU75"/>
<evidence type="ECO:0000313" key="3">
    <source>
        <dbReference type="Proteomes" id="UP000807353"/>
    </source>
</evidence>
<dbReference type="EMBL" id="MU150620">
    <property type="protein sequence ID" value="KAF9455551.1"/>
    <property type="molecule type" value="Genomic_DNA"/>
</dbReference>
<comment type="caution">
    <text evidence="2">The sequence shown here is derived from an EMBL/GenBank/DDBJ whole genome shotgun (WGS) entry which is preliminary data.</text>
</comment>
<dbReference type="OrthoDB" id="2931579at2759"/>
<reference evidence="2" key="1">
    <citation type="submission" date="2020-11" db="EMBL/GenBank/DDBJ databases">
        <authorList>
            <consortium name="DOE Joint Genome Institute"/>
            <person name="Ahrendt S."/>
            <person name="Riley R."/>
            <person name="Andreopoulos W."/>
            <person name="Labutti K."/>
            <person name="Pangilinan J."/>
            <person name="Ruiz-Duenas F.J."/>
            <person name="Barrasa J.M."/>
            <person name="Sanchez-Garcia M."/>
            <person name="Camarero S."/>
            <person name="Miyauchi S."/>
            <person name="Serrano A."/>
            <person name="Linde D."/>
            <person name="Babiker R."/>
            <person name="Drula E."/>
            <person name="Ayuso-Fernandez I."/>
            <person name="Pacheco R."/>
            <person name="Padilla G."/>
            <person name="Ferreira P."/>
            <person name="Barriuso J."/>
            <person name="Kellner H."/>
            <person name="Castanera R."/>
            <person name="Alfaro M."/>
            <person name="Ramirez L."/>
            <person name="Pisabarro A.G."/>
            <person name="Kuo A."/>
            <person name="Tritt A."/>
            <person name="Lipzen A."/>
            <person name="He G."/>
            <person name="Yan M."/>
            <person name="Ng V."/>
            <person name="Cullen D."/>
            <person name="Martin F."/>
            <person name="Rosso M.-N."/>
            <person name="Henrissat B."/>
            <person name="Hibbett D."/>
            <person name="Martinez A.T."/>
            <person name="Grigoriev I.V."/>
        </authorList>
    </citation>
    <scope>NUCLEOTIDE SEQUENCE</scope>
    <source>
        <strain evidence="2">CBS 247.69</strain>
    </source>
</reference>
<dbReference type="InterPro" id="IPR011009">
    <property type="entry name" value="Kinase-like_dom_sf"/>
</dbReference>